<evidence type="ECO:0000256" key="6">
    <source>
        <dbReference type="ARBA" id="ARBA00023014"/>
    </source>
</evidence>
<comment type="cofactor">
    <cofactor evidence="8">
        <name>[2Fe-2S] cluster</name>
        <dbReference type="ChEBI" id="CHEBI:190135"/>
    </cofactor>
</comment>
<keyword evidence="5" id="KW-0408">Iron</keyword>
<dbReference type="PROSITE" id="PS01099">
    <property type="entry name" value="COMPLEX1_24K"/>
    <property type="match status" value="1"/>
</dbReference>
<comment type="catalytic activity">
    <reaction evidence="9">
        <text>a quinone + NADH + 5 H(+)(in) = a quinol + NAD(+) + 4 H(+)(out)</text>
        <dbReference type="Rhea" id="RHEA:57888"/>
        <dbReference type="ChEBI" id="CHEBI:15378"/>
        <dbReference type="ChEBI" id="CHEBI:24646"/>
        <dbReference type="ChEBI" id="CHEBI:57540"/>
        <dbReference type="ChEBI" id="CHEBI:57945"/>
        <dbReference type="ChEBI" id="CHEBI:132124"/>
    </reaction>
</comment>
<dbReference type="InterPro" id="IPR041921">
    <property type="entry name" value="NuoE_N"/>
</dbReference>
<dbReference type="SUPFAM" id="SSF52833">
    <property type="entry name" value="Thioredoxin-like"/>
    <property type="match status" value="1"/>
</dbReference>
<dbReference type="PANTHER" id="PTHR10371">
    <property type="entry name" value="NADH DEHYDROGENASE UBIQUINONE FLAVOPROTEIN 2, MITOCHONDRIAL"/>
    <property type="match status" value="1"/>
</dbReference>
<keyword evidence="12" id="KW-1185">Reference proteome</keyword>
<dbReference type="NCBIfam" id="TIGR01958">
    <property type="entry name" value="nuoE_fam"/>
    <property type="match status" value="1"/>
</dbReference>
<dbReference type="GO" id="GO:0098662">
    <property type="term" value="P:inorganic cation transmembrane transport"/>
    <property type="evidence" value="ECO:0007669"/>
    <property type="project" value="UniProtKB-ARBA"/>
</dbReference>
<reference evidence="11 12" key="1">
    <citation type="submission" date="2018-07" db="EMBL/GenBank/DDBJ databases">
        <title>Rhodosalinus sp. strain E84T genomic sequence and assembly.</title>
        <authorList>
            <person name="Liu Z.-W."/>
            <person name="Lu D.-C."/>
        </authorList>
    </citation>
    <scope>NUCLEOTIDE SEQUENCE [LARGE SCALE GENOMIC DNA]</scope>
    <source>
        <strain evidence="11 12">E84</strain>
    </source>
</reference>
<protein>
    <submittedName>
        <fullName evidence="11">NADH-quinone oxidoreductase subunit E</fullName>
    </submittedName>
</protein>
<feature type="compositionally biased region" description="Basic and acidic residues" evidence="10">
    <location>
        <begin position="256"/>
        <end position="268"/>
    </location>
</feature>
<evidence type="ECO:0000256" key="5">
    <source>
        <dbReference type="ARBA" id="ARBA00023004"/>
    </source>
</evidence>
<dbReference type="GO" id="GO:1902494">
    <property type="term" value="C:catalytic complex"/>
    <property type="evidence" value="ECO:0007669"/>
    <property type="project" value="UniProtKB-ARBA"/>
</dbReference>
<comment type="similarity">
    <text evidence="1">Belongs to the complex I 24 kDa subunit family.</text>
</comment>
<feature type="compositionally biased region" description="Basic and acidic residues" evidence="10">
    <location>
        <begin position="305"/>
        <end position="314"/>
    </location>
</feature>
<dbReference type="EMBL" id="QNTQ01000002">
    <property type="protein sequence ID" value="RBI87051.1"/>
    <property type="molecule type" value="Genomic_DNA"/>
</dbReference>
<keyword evidence="7" id="KW-0520">NAD</keyword>
<dbReference type="GO" id="GO:0022804">
    <property type="term" value="F:active transmembrane transporter activity"/>
    <property type="evidence" value="ECO:0007669"/>
    <property type="project" value="UniProtKB-ARBA"/>
</dbReference>
<evidence type="ECO:0000256" key="10">
    <source>
        <dbReference type="SAM" id="MobiDB-lite"/>
    </source>
</evidence>
<evidence type="ECO:0000256" key="7">
    <source>
        <dbReference type="ARBA" id="ARBA00023027"/>
    </source>
</evidence>
<proteinExistence type="inferred from homology"/>
<dbReference type="GO" id="GO:0031090">
    <property type="term" value="C:organelle membrane"/>
    <property type="evidence" value="ECO:0007669"/>
    <property type="project" value="UniProtKB-ARBA"/>
</dbReference>
<keyword evidence="2" id="KW-0001">2Fe-2S</keyword>
<feature type="region of interest" description="Disordered" evidence="10">
    <location>
        <begin position="228"/>
        <end position="314"/>
    </location>
</feature>
<dbReference type="GO" id="GO:0031967">
    <property type="term" value="C:organelle envelope"/>
    <property type="evidence" value="ECO:0007669"/>
    <property type="project" value="UniProtKB-ARBA"/>
</dbReference>
<dbReference type="InterPro" id="IPR042128">
    <property type="entry name" value="NuoE_dom"/>
</dbReference>
<dbReference type="RefSeq" id="WP_113287899.1">
    <property type="nucleotide sequence ID" value="NZ_QNTQ01000002.1"/>
</dbReference>
<dbReference type="Pfam" id="PF01257">
    <property type="entry name" value="2Fe-2S_thioredx"/>
    <property type="match status" value="1"/>
</dbReference>
<dbReference type="GO" id="GO:0022890">
    <property type="term" value="F:inorganic cation transmembrane transporter activity"/>
    <property type="evidence" value="ECO:0007669"/>
    <property type="project" value="UniProtKB-ARBA"/>
</dbReference>
<dbReference type="GO" id="GO:0008324">
    <property type="term" value="F:monoatomic cation transmembrane transporter activity"/>
    <property type="evidence" value="ECO:0007669"/>
    <property type="project" value="UniProtKB-ARBA"/>
</dbReference>
<keyword evidence="3" id="KW-0479">Metal-binding</keyword>
<dbReference type="Gene3D" id="1.10.150.20">
    <property type="entry name" value="5' to 3' exonuclease, C-terminal subdomain"/>
    <property type="match status" value="1"/>
</dbReference>
<keyword evidence="6" id="KW-0411">Iron-sulfur</keyword>
<dbReference type="GO" id="GO:0098796">
    <property type="term" value="C:membrane protein complex"/>
    <property type="evidence" value="ECO:0007669"/>
    <property type="project" value="UniProtKB-ARBA"/>
</dbReference>
<keyword evidence="4" id="KW-1278">Translocase</keyword>
<dbReference type="FunFam" id="3.40.30.10:FF:000022">
    <property type="entry name" value="NADH dehydrogenase flavoprotein 2, mitochondrial"/>
    <property type="match status" value="1"/>
</dbReference>
<gene>
    <name evidence="11" type="ORF">DRV85_02695</name>
</gene>
<dbReference type="OrthoDB" id="9807941at2"/>
<evidence type="ECO:0000256" key="4">
    <source>
        <dbReference type="ARBA" id="ARBA00022967"/>
    </source>
</evidence>
<organism evidence="11 12">
    <name type="scientific">Rhodosalinus halophilus</name>
    <dbReference type="NCBI Taxonomy" id="2259333"/>
    <lineage>
        <taxon>Bacteria</taxon>
        <taxon>Pseudomonadati</taxon>
        <taxon>Pseudomonadota</taxon>
        <taxon>Alphaproteobacteria</taxon>
        <taxon>Rhodobacterales</taxon>
        <taxon>Paracoccaceae</taxon>
        <taxon>Rhodosalinus</taxon>
    </lineage>
</organism>
<dbReference type="NCBIfam" id="NF005724">
    <property type="entry name" value="PRK07539.1-4"/>
    <property type="match status" value="1"/>
</dbReference>
<dbReference type="GO" id="GO:0003954">
    <property type="term" value="F:NADH dehydrogenase activity"/>
    <property type="evidence" value="ECO:0007669"/>
    <property type="project" value="TreeGrafter"/>
</dbReference>
<accession>A0A365UCK1</accession>
<dbReference type="GO" id="GO:0051537">
    <property type="term" value="F:2 iron, 2 sulfur cluster binding"/>
    <property type="evidence" value="ECO:0007669"/>
    <property type="project" value="UniProtKB-KW"/>
</dbReference>
<dbReference type="AlphaFoldDB" id="A0A365UCK1"/>
<dbReference type="Gene3D" id="3.40.30.10">
    <property type="entry name" value="Glutaredoxin"/>
    <property type="match status" value="1"/>
</dbReference>
<dbReference type="GO" id="GO:0046872">
    <property type="term" value="F:metal ion binding"/>
    <property type="evidence" value="ECO:0007669"/>
    <property type="project" value="UniProtKB-KW"/>
</dbReference>
<dbReference type="InterPro" id="IPR036249">
    <property type="entry name" value="Thioredoxin-like_sf"/>
</dbReference>
<sequence length="394" mass="42816">MLRRLHHEQPEGFAFTPENLEWAKAQISKYPEGRQASAIIPLLWRAQEQEGWLSRPAIEYVADMLGLAHIRALEVATFYFMFQLAPVGSVAHVQVCGTTSCMICGAEDLMAVCKEKIAANPHELSEDGRFSWEEVECLGACANAPMAQIGKDYYEDLTAERLGEILDALAAGEVPAPGPQNGRYASEPAGGLTSLAAHAEGRAPHNASVALALDKRDTIKRIDGSEEPLYTPWRDLSHEKGDAESDPEGPVLAPERPADETGIDRREAPVQGRGKPATGEPAPREKLAPEPPTEPGAVAPGAEPPRLDSPRDDAADDLKRIKGVGPKLEKLLNGLGIFHFSQIAEWSEDEIAWVDYHLEGFQGRVLRDAWVEQARLLAAGGETDFSARAKKGDV</sequence>
<dbReference type="NCBIfam" id="NF009040">
    <property type="entry name" value="PRK12373.1"/>
    <property type="match status" value="1"/>
</dbReference>
<evidence type="ECO:0000256" key="8">
    <source>
        <dbReference type="ARBA" id="ARBA00034078"/>
    </source>
</evidence>
<evidence type="ECO:0000256" key="3">
    <source>
        <dbReference type="ARBA" id="ARBA00022723"/>
    </source>
</evidence>
<dbReference type="FunFam" id="1.10.10.1590:FF:000001">
    <property type="entry name" value="NADH-quinone oxidoreductase subunit E"/>
    <property type="match status" value="1"/>
</dbReference>
<dbReference type="Gene3D" id="1.10.10.1590">
    <property type="entry name" value="NADH-quinone oxidoreductase subunit E"/>
    <property type="match status" value="1"/>
</dbReference>
<dbReference type="CDD" id="cd03064">
    <property type="entry name" value="TRX_Fd_NuoE"/>
    <property type="match status" value="1"/>
</dbReference>
<evidence type="ECO:0000313" key="12">
    <source>
        <dbReference type="Proteomes" id="UP000253370"/>
    </source>
</evidence>
<evidence type="ECO:0000256" key="9">
    <source>
        <dbReference type="ARBA" id="ARBA00047712"/>
    </source>
</evidence>
<evidence type="ECO:0000313" key="11">
    <source>
        <dbReference type="EMBL" id="RBI87051.1"/>
    </source>
</evidence>
<evidence type="ECO:0000256" key="1">
    <source>
        <dbReference type="ARBA" id="ARBA00010643"/>
    </source>
</evidence>
<dbReference type="Proteomes" id="UP000253370">
    <property type="component" value="Unassembled WGS sequence"/>
</dbReference>
<dbReference type="InterPro" id="IPR002023">
    <property type="entry name" value="NuoE-like"/>
</dbReference>
<dbReference type="PANTHER" id="PTHR10371:SF3">
    <property type="entry name" value="NADH DEHYDROGENASE [UBIQUINONE] FLAVOPROTEIN 2, MITOCHONDRIAL"/>
    <property type="match status" value="1"/>
</dbReference>
<evidence type="ECO:0000256" key="2">
    <source>
        <dbReference type="ARBA" id="ARBA00022714"/>
    </source>
</evidence>
<name>A0A365UCK1_9RHOB</name>
<comment type="caution">
    <text evidence="11">The sequence shown here is derived from an EMBL/GenBank/DDBJ whole genome shotgun (WGS) entry which is preliminary data.</text>
</comment>